<evidence type="ECO:0000256" key="6">
    <source>
        <dbReference type="ARBA" id="ARBA00022737"/>
    </source>
</evidence>
<name>A0A0V0R874_PSEPJ</name>
<feature type="coiled-coil region" evidence="13">
    <location>
        <begin position="895"/>
        <end position="1110"/>
    </location>
</feature>
<dbReference type="InterPro" id="IPR036322">
    <property type="entry name" value="WD40_repeat_dom_sf"/>
</dbReference>
<sequence>MFYIQKNRYVNFSTSAHGTLLNFIEKGSGQLAVALKNNTVAIYNNINLQVNHLQNTMLSVSQDCCVVWDLSNYQRKKTLFGKAGKFESAIFSPNGNQLITLFQDGSIYVWNLDTLETENKFQLPIQNAAGLKIVSSIDYQFLVVAGPKRDQIYILNLQNQQNSHTFEAFDLPPGCSGVQFCKFFKNQQLCFVGTDQFFYVLSVSQGNLVQLKFNLPMNRGIIDFDINISANNLCAVAATGEIYLYDLIKLIQNSSSQQQALLKKGLNQDLVQTRLALSKNLKGQNNLTGLDSSFQKKENESQKKQQLNSDSKENEQPIYEEVIVVQHGKAKQPLYQDKITENKADYGDKHKLEKMYKNSQISIDKTSMDYNKLRQFLKKFGQYPDKHRPLIYKYLLKLPMNFDCYDNLVTKGLHSAFVNLNKTYPIESQKLYTKMQRILSSLAHYCPVFGEVDYVPALIFPFVKLFGTDEVLCFEVILSFFIQHGQHIFSFFPNPPVSMLQAVEEILKEKDPELQMHLKESEFGLNNYMWPPLQVLFTDMLSRKDWLSFLDFLVTYPEKPELLLYFVAAFFIHFRNPLLRVRTPQELDIFLHKQAAVKIQSILNQAYAMCNAGISKNLLINYQNNLPLTQNQYPIYNFYPQFTVDYHKRIREQIQEEEAQTIQKQNQIQNLNKLTANLQEMEDRMRDREENLIRAEKERREQMLYEEEIRMARKKRDEQNFRDSRLNHLTQMEKSLRQGLERQEKLRESESKFLEKELNQRRQVDLWNQQTRMEEEAIQNLEFKSAARMNELLQIRAREERQRRAKLDLEYVQQQSEKQDMLQDQRHQTEDLEARLQRDIIKQQRAQELYQIQQENDKKKLEHELAEQQFLKDLQLAEIERERRLRQIAEADAFRNEELEQIKKHQQEILQKEDQKHIQALILKEKDNSLKRANERLRFIEQEKQRQLLEIEEHRQRLNQISQIQNRQQLEQRIIDMRKEAEKNLLEEENKLQKMILNIEEERRVQEQLTRELEEKELQYMEQEQFHEQLRQKENAVIEEERQKFDNFRDQFREEIEQDLPHNNSSRLHQDNEYLQSKLEQNQIEQEIERERQEMLLRKTNELRENIQQDNLKRIEESYLKRSQGEQRPQVRFNINERPYNNTQSNLSYSVSDDSKSFPILQSTALQNNLHTSQKPQQQDYIHQQQGYDNRQPLNSSSNQKANRDYARYQPQQNFVDSDEDDYQNSGGYPGGSQFTYSMIFNHPTTYQIFKNF</sequence>
<dbReference type="SUPFAM" id="SSF47923">
    <property type="entry name" value="Ypt/Rab-GAP domain of gyp1p"/>
    <property type="match status" value="1"/>
</dbReference>
<dbReference type="Proteomes" id="UP000054937">
    <property type="component" value="Unassembled WGS sequence"/>
</dbReference>
<evidence type="ECO:0000256" key="9">
    <source>
        <dbReference type="ARBA" id="ARBA00023212"/>
    </source>
</evidence>
<feature type="region of interest" description="Disordered" evidence="14">
    <location>
        <begin position="1119"/>
        <end position="1154"/>
    </location>
</feature>
<evidence type="ECO:0000256" key="13">
    <source>
        <dbReference type="SAM" id="Coils"/>
    </source>
</evidence>
<dbReference type="Gene3D" id="1.10.472.80">
    <property type="entry name" value="Ypt/Rab-GAP domain of gyp1p, domain 3"/>
    <property type="match status" value="1"/>
</dbReference>
<dbReference type="InParanoid" id="A0A0V0R874"/>
<dbReference type="PROSITE" id="PS50086">
    <property type="entry name" value="TBC_RABGAP"/>
    <property type="match status" value="1"/>
</dbReference>
<dbReference type="InterPro" id="IPR001680">
    <property type="entry name" value="WD40_rpt"/>
</dbReference>
<dbReference type="SUPFAM" id="SSF50978">
    <property type="entry name" value="WD40 repeat-like"/>
    <property type="match status" value="1"/>
</dbReference>
<keyword evidence="6" id="KW-0677">Repeat</keyword>
<feature type="compositionally biased region" description="Polar residues" evidence="14">
    <location>
        <begin position="1139"/>
        <end position="1152"/>
    </location>
</feature>
<feature type="repeat" description="WD" evidence="12">
    <location>
        <begin position="79"/>
        <end position="120"/>
    </location>
</feature>
<dbReference type="InterPro" id="IPR000195">
    <property type="entry name" value="Rab-GAP-TBC_dom"/>
</dbReference>
<evidence type="ECO:0000256" key="8">
    <source>
        <dbReference type="ARBA" id="ARBA00023054"/>
    </source>
</evidence>
<dbReference type="EMBL" id="LDAU01000024">
    <property type="protein sequence ID" value="KRX10674.1"/>
    <property type="molecule type" value="Genomic_DNA"/>
</dbReference>
<dbReference type="GO" id="GO:0060271">
    <property type="term" value="P:cilium assembly"/>
    <property type="evidence" value="ECO:0007669"/>
    <property type="project" value="TreeGrafter"/>
</dbReference>
<comment type="caution">
    <text evidence="16">The sequence shown here is derived from an EMBL/GenBank/DDBJ whole genome shotgun (WGS) entry which is preliminary data.</text>
</comment>
<accession>A0A0V0R874</accession>
<dbReference type="AlphaFoldDB" id="A0A0V0R874"/>
<dbReference type="OMA" id="NQVEPQL"/>
<evidence type="ECO:0000256" key="4">
    <source>
        <dbReference type="ARBA" id="ARBA00022490"/>
    </source>
</evidence>
<keyword evidence="17" id="KW-1185">Reference proteome</keyword>
<feature type="coiled-coil region" evidence="13">
    <location>
        <begin position="790"/>
        <end position="817"/>
    </location>
</feature>
<comment type="subcellular location">
    <subcellularLocation>
        <location evidence="1">Cytoplasm</location>
        <location evidence="1">Cytoskeleton</location>
        <location evidence="1">Cilium basal body</location>
    </subcellularLocation>
    <subcellularLocation>
        <location evidence="2">Cytoplasm</location>
        <location evidence="2">Cytoskeleton</location>
        <location evidence="2">Microtubule organizing center</location>
        <location evidence="2">Centrosome</location>
        <location evidence="2">Centriolar satellite</location>
    </subcellularLocation>
</comment>
<keyword evidence="10" id="KW-0966">Cell projection</keyword>
<dbReference type="Gene3D" id="2.130.10.10">
    <property type="entry name" value="YVTN repeat-like/Quinoprotein amine dehydrogenase"/>
    <property type="match status" value="1"/>
</dbReference>
<evidence type="ECO:0000256" key="14">
    <source>
        <dbReference type="SAM" id="MobiDB-lite"/>
    </source>
</evidence>
<dbReference type="PROSITE" id="PS50082">
    <property type="entry name" value="WD_REPEATS_2"/>
    <property type="match status" value="1"/>
</dbReference>
<protein>
    <recommendedName>
        <fullName evidence="3">TBC1 domain family member 31</fullName>
    </recommendedName>
</protein>
<evidence type="ECO:0000256" key="10">
    <source>
        <dbReference type="ARBA" id="ARBA00023273"/>
    </source>
</evidence>
<evidence type="ECO:0000256" key="11">
    <source>
        <dbReference type="ARBA" id="ARBA00034464"/>
    </source>
</evidence>
<evidence type="ECO:0000256" key="3">
    <source>
        <dbReference type="ARBA" id="ARBA00014199"/>
    </source>
</evidence>
<dbReference type="PROSITE" id="PS00678">
    <property type="entry name" value="WD_REPEATS_1"/>
    <property type="match status" value="1"/>
</dbReference>
<dbReference type="InterPro" id="IPR015943">
    <property type="entry name" value="WD40/YVTN_repeat-like_dom_sf"/>
</dbReference>
<dbReference type="PANTHER" id="PTHR19853:SF1">
    <property type="entry name" value="TBC1 DOMAIN FAMILY MEMBER 31"/>
    <property type="match status" value="1"/>
</dbReference>
<proteinExistence type="predicted"/>
<comment type="function">
    <text evidence="11">Molecular adapter which is involved in cilium biogenesis. Part of a functional complex including OFD1 a centriolar protein involved in cilium assembly. Could regulate the cAMP-dependent phosphorylation of OFD1, and its subsequent ubiquitination by PJA2 which ultimately leads to its proteasomal degradation.</text>
</comment>
<evidence type="ECO:0000256" key="5">
    <source>
        <dbReference type="ARBA" id="ARBA00022574"/>
    </source>
</evidence>
<keyword evidence="9" id="KW-0206">Cytoskeleton</keyword>
<evidence type="ECO:0000256" key="2">
    <source>
        <dbReference type="ARBA" id="ARBA00004607"/>
    </source>
</evidence>
<organism evidence="16 17">
    <name type="scientific">Pseudocohnilembus persalinus</name>
    <name type="common">Ciliate</name>
    <dbReference type="NCBI Taxonomy" id="266149"/>
    <lineage>
        <taxon>Eukaryota</taxon>
        <taxon>Sar</taxon>
        <taxon>Alveolata</taxon>
        <taxon>Ciliophora</taxon>
        <taxon>Intramacronucleata</taxon>
        <taxon>Oligohymenophorea</taxon>
        <taxon>Scuticociliatia</taxon>
        <taxon>Philasterida</taxon>
        <taxon>Pseudocohnilembidae</taxon>
        <taxon>Pseudocohnilembus</taxon>
    </lineage>
</organism>
<evidence type="ECO:0000256" key="1">
    <source>
        <dbReference type="ARBA" id="ARBA00004120"/>
    </source>
</evidence>
<keyword evidence="5 12" id="KW-0853">WD repeat</keyword>
<feature type="compositionally biased region" description="Basic and acidic residues" evidence="14">
    <location>
        <begin position="294"/>
        <end position="303"/>
    </location>
</feature>
<feature type="domain" description="Rab-GAP TBC" evidence="15">
    <location>
        <begin position="382"/>
        <end position="557"/>
    </location>
</feature>
<dbReference type="SMART" id="SM00320">
    <property type="entry name" value="WD40"/>
    <property type="match status" value="2"/>
</dbReference>
<reference evidence="16 17" key="1">
    <citation type="journal article" date="2015" name="Sci. Rep.">
        <title>Genome of the facultative scuticociliatosis pathogen Pseudocohnilembus persalinus provides insight into its virulence through horizontal gene transfer.</title>
        <authorList>
            <person name="Xiong J."/>
            <person name="Wang G."/>
            <person name="Cheng J."/>
            <person name="Tian M."/>
            <person name="Pan X."/>
            <person name="Warren A."/>
            <person name="Jiang C."/>
            <person name="Yuan D."/>
            <person name="Miao W."/>
        </authorList>
    </citation>
    <scope>NUCLEOTIDE SEQUENCE [LARGE SCALE GENOMIC DNA]</scope>
    <source>
        <strain evidence="16">36N120E</strain>
    </source>
</reference>
<gene>
    <name evidence="16" type="ORF">PPERSA_08669</name>
</gene>
<evidence type="ECO:0000256" key="7">
    <source>
        <dbReference type="ARBA" id="ARBA00022794"/>
    </source>
</evidence>
<feature type="coiled-coil region" evidence="13">
    <location>
        <begin position="647"/>
        <end position="715"/>
    </location>
</feature>
<evidence type="ECO:0000313" key="17">
    <source>
        <dbReference type="Proteomes" id="UP000054937"/>
    </source>
</evidence>
<dbReference type="InterPro" id="IPR035969">
    <property type="entry name" value="Rab-GAP_TBC_sf"/>
</dbReference>
<keyword evidence="8 13" id="KW-0175">Coiled coil</keyword>
<dbReference type="GO" id="GO:0036064">
    <property type="term" value="C:ciliary basal body"/>
    <property type="evidence" value="ECO:0007669"/>
    <property type="project" value="TreeGrafter"/>
</dbReference>
<evidence type="ECO:0000313" key="16">
    <source>
        <dbReference type="EMBL" id="KRX10674.1"/>
    </source>
</evidence>
<dbReference type="Pfam" id="PF00566">
    <property type="entry name" value="RabGAP-TBC"/>
    <property type="match status" value="1"/>
</dbReference>
<evidence type="ECO:0000256" key="12">
    <source>
        <dbReference type="PROSITE-ProRule" id="PRU00221"/>
    </source>
</evidence>
<keyword evidence="4" id="KW-0963">Cytoplasm</keyword>
<dbReference type="InterPro" id="IPR019775">
    <property type="entry name" value="WD40_repeat_CS"/>
</dbReference>
<dbReference type="OrthoDB" id="5578278at2759"/>
<dbReference type="GO" id="GO:0034451">
    <property type="term" value="C:centriolar satellite"/>
    <property type="evidence" value="ECO:0007669"/>
    <property type="project" value="UniProtKB-SubCell"/>
</dbReference>
<keyword evidence="7" id="KW-0970">Cilium biogenesis/degradation</keyword>
<dbReference type="InterPro" id="IPR051570">
    <property type="entry name" value="TBC1_cilium_biogenesis"/>
</dbReference>
<evidence type="ECO:0000259" key="15">
    <source>
        <dbReference type="PROSITE" id="PS50086"/>
    </source>
</evidence>
<feature type="region of interest" description="Disordered" evidence="14">
    <location>
        <begin position="288"/>
        <end position="314"/>
    </location>
</feature>
<dbReference type="PANTHER" id="PTHR19853">
    <property type="entry name" value="WD REPEAT CONTAINING PROTEIN 3 WDR3"/>
    <property type="match status" value="1"/>
</dbReference>